<proteinExistence type="predicted"/>
<feature type="domain" description="Reverse transcriptase Ty1/copia-type" evidence="1">
    <location>
        <begin position="4"/>
        <end position="150"/>
    </location>
</feature>
<comment type="caution">
    <text evidence="2">The sequence shown here is derived from an EMBL/GenBank/DDBJ whole genome shotgun (WGS) entry which is preliminary data.</text>
</comment>
<protein>
    <recommendedName>
        <fullName evidence="1">Reverse transcriptase Ty1/copia-type domain-containing protein</fullName>
    </recommendedName>
</protein>
<organism evidence="2 3">
    <name type="scientific">Austropuccinia psidii MF-1</name>
    <dbReference type="NCBI Taxonomy" id="1389203"/>
    <lineage>
        <taxon>Eukaryota</taxon>
        <taxon>Fungi</taxon>
        <taxon>Dikarya</taxon>
        <taxon>Basidiomycota</taxon>
        <taxon>Pucciniomycotina</taxon>
        <taxon>Pucciniomycetes</taxon>
        <taxon>Pucciniales</taxon>
        <taxon>Sphaerophragmiaceae</taxon>
        <taxon>Austropuccinia</taxon>
    </lineage>
</organism>
<dbReference type="OrthoDB" id="3054497at2759"/>
<dbReference type="Proteomes" id="UP000765509">
    <property type="component" value="Unassembled WGS sequence"/>
</dbReference>
<sequence>MAGFDVSAAYVYSPIEEDIYVQAPVELQPKLNGKVMKLKKALYGTKQATRCWWTFSKSVMMSIGFECSEVEASLYLYRKCNSILIVWIHVDDGIFFGNSIGIIEKFLTELMAHVEIRWQANVEKIVGLSIKDKGGQSKINQATLINQYLSEHKRPVVPQYTTLSGKALVTNTNNSLDTTDYQSAIGTLMYISGG</sequence>
<dbReference type="AlphaFoldDB" id="A0A9Q3CP15"/>
<dbReference type="Pfam" id="PF07727">
    <property type="entry name" value="RVT_2"/>
    <property type="match status" value="1"/>
</dbReference>
<evidence type="ECO:0000259" key="1">
    <source>
        <dbReference type="Pfam" id="PF07727"/>
    </source>
</evidence>
<accession>A0A9Q3CP15</accession>
<name>A0A9Q3CP15_9BASI</name>
<gene>
    <name evidence="2" type="ORF">O181_026043</name>
</gene>
<keyword evidence="3" id="KW-1185">Reference proteome</keyword>
<dbReference type="InterPro" id="IPR013103">
    <property type="entry name" value="RVT_2"/>
</dbReference>
<evidence type="ECO:0000313" key="3">
    <source>
        <dbReference type="Proteomes" id="UP000765509"/>
    </source>
</evidence>
<evidence type="ECO:0000313" key="2">
    <source>
        <dbReference type="EMBL" id="MBW0486328.1"/>
    </source>
</evidence>
<dbReference type="EMBL" id="AVOT02008600">
    <property type="protein sequence ID" value="MBW0486328.1"/>
    <property type="molecule type" value="Genomic_DNA"/>
</dbReference>
<reference evidence="2" key="1">
    <citation type="submission" date="2021-03" db="EMBL/GenBank/DDBJ databases">
        <title>Draft genome sequence of rust myrtle Austropuccinia psidii MF-1, a brazilian biotype.</title>
        <authorList>
            <person name="Quecine M.C."/>
            <person name="Pachon D.M.R."/>
            <person name="Bonatelli M.L."/>
            <person name="Correr F.H."/>
            <person name="Franceschini L.M."/>
            <person name="Leite T.F."/>
            <person name="Margarido G.R.A."/>
            <person name="Almeida C.A."/>
            <person name="Ferrarezi J.A."/>
            <person name="Labate C.A."/>
        </authorList>
    </citation>
    <scope>NUCLEOTIDE SEQUENCE</scope>
    <source>
        <strain evidence="2">MF-1</strain>
    </source>
</reference>